<protein>
    <submittedName>
        <fullName evidence="1">Uncharacterized protein</fullName>
    </submittedName>
</protein>
<dbReference type="STRING" id="410332.SAMN04488550_1917"/>
<dbReference type="EMBL" id="BAOP01000053">
    <property type="protein sequence ID" value="GAC81948.1"/>
    <property type="molecule type" value="Genomic_DNA"/>
</dbReference>
<keyword evidence="2" id="KW-1185">Reference proteome</keyword>
<evidence type="ECO:0000313" key="1">
    <source>
        <dbReference type="EMBL" id="GAC81948.1"/>
    </source>
</evidence>
<accession>M3VCG0</accession>
<organism evidence="1 2">
    <name type="scientific">Gordonia malaquae NBRC 108250</name>
    <dbReference type="NCBI Taxonomy" id="1223542"/>
    <lineage>
        <taxon>Bacteria</taxon>
        <taxon>Bacillati</taxon>
        <taxon>Actinomycetota</taxon>
        <taxon>Actinomycetes</taxon>
        <taxon>Mycobacteriales</taxon>
        <taxon>Gordoniaceae</taxon>
        <taxon>Gordonia</taxon>
    </lineage>
</organism>
<reference evidence="1 2" key="1">
    <citation type="submission" date="2013-02" db="EMBL/GenBank/DDBJ databases">
        <title>Whole genome shotgun sequence of Gordonia malaquae NBRC 108250.</title>
        <authorList>
            <person name="Yoshida I."/>
            <person name="Hosoyama A."/>
            <person name="Tsuchikane K."/>
            <person name="Ando Y."/>
            <person name="Baba S."/>
            <person name="Ohji S."/>
            <person name="Hamada M."/>
            <person name="Tamura T."/>
            <person name="Yamazoe A."/>
            <person name="Yamazaki S."/>
            <person name="Fujita N."/>
        </authorList>
    </citation>
    <scope>NUCLEOTIDE SEQUENCE [LARGE SCALE GENOMIC DNA]</scope>
    <source>
        <strain evidence="1 2">NBRC 108250</strain>
    </source>
</reference>
<evidence type="ECO:0000313" key="2">
    <source>
        <dbReference type="Proteomes" id="UP000035009"/>
    </source>
</evidence>
<dbReference type="AlphaFoldDB" id="M3VCG0"/>
<name>M3VCG0_GORML</name>
<comment type="caution">
    <text evidence="1">The sequence shown here is derived from an EMBL/GenBank/DDBJ whole genome shotgun (WGS) entry which is preliminary data.</text>
</comment>
<gene>
    <name evidence="1" type="ORF">GM1_053_00040</name>
</gene>
<dbReference type="Proteomes" id="UP000035009">
    <property type="component" value="Unassembled WGS sequence"/>
</dbReference>
<dbReference type="eggNOG" id="ENOG5031ZYH">
    <property type="taxonomic scope" value="Bacteria"/>
</dbReference>
<sequence length="114" mass="11625">MLVQHAQAAVREQKAAQSLGPRVTEYTAALAVVAAQRGEHAQALRDEVNRLHSSSAARIDDAGPAITTIDALRSAITASTKSAATSAVAAEGFVAGLLASTSAACRTLTEVQLA</sequence>
<proteinExistence type="predicted"/>